<feature type="domain" description="NAD-dependent epimerase/dehydratase" evidence="2">
    <location>
        <begin position="3"/>
        <end position="209"/>
    </location>
</feature>
<dbReference type="PANTHER" id="PTHR11092">
    <property type="entry name" value="SUGAR NUCLEOTIDE EPIMERASE RELATED"/>
    <property type="match status" value="1"/>
</dbReference>
<dbReference type="Pfam" id="PF08338">
    <property type="entry name" value="DUF1731"/>
    <property type="match status" value="1"/>
</dbReference>
<dbReference type="PANTHER" id="PTHR11092:SF0">
    <property type="entry name" value="EPIMERASE FAMILY PROTEIN SDR39U1"/>
    <property type="match status" value="1"/>
</dbReference>
<dbReference type="RefSeq" id="WP_306375775.1">
    <property type="nucleotide sequence ID" value="NZ_JASAYT010000012.1"/>
</dbReference>
<protein>
    <submittedName>
        <fullName evidence="4">TIGR01777 family oxidoreductase</fullName>
    </submittedName>
</protein>
<dbReference type="SUPFAM" id="SSF51735">
    <property type="entry name" value="NAD(P)-binding Rossmann-fold domains"/>
    <property type="match status" value="1"/>
</dbReference>
<dbReference type="InterPro" id="IPR010099">
    <property type="entry name" value="SDR39U1"/>
</dbReference>
<dbReference type="NCBIfam" id="TIGR01777">
    <property type="entry name" value="yfcH"/>
    <property type="match status" value="1"/>
</dbReference>
<dbReference type="Proteomes" id="UP001231736">
    <property type="component" value="Unassembled WGS sequence"/>
</dbReference>
<accession>A0AAJ6NDE0</accession>
<comment type="similarity">
    <text evidence="1">Belongs to the NAD(P)-dependent epimerase/dehydratase family. SDR39U1 subfamily.</text>
</comment>
<dbReference type="Gene3D" id="3.40.50.720">
    <property type="entry name" value="NAD(P)-binding Rossmann-like Domain"/>
    <property type="match status" value="1"/>
</dbReference>
<proteinExistence type="inferred from homology"/>
<gene>
    <name evidence="4" type="ORF">QJU97_04735</name>
</gene>
<dbReference type="InterPro" id="IPR036291">
    <property type="entry name" value="NAD(P)-bd_dom_sf"/>
</dbReference>
<sequence>MHIFITGGTGFIGKALTAHLLSQGHSVTVLTRQNLSGKFPLTFCNNLTDIQNFNDTDVIINLAGEPIFDKAWTSKQKQILVDSRIKITQQLVHLINKSENPPKVFLSGSAIGIYGNTTNIATENTPCDTSFTGQLCKQWEMVASEVKNTQTRICFIRTGLVLSPQGGILKRILPIYRLGLGGKIGTGKQHWSWISLEDHIRAMLFLIEKEKCMGAFNFVAPEIITQETFNHQLATTLHRPAFFHIPTFVLKFFLKERSQLLLDNQLITPKMLLNQGFKFKHNCLKNYLNKLL</sequence>
<feature type="domain" description="DUF1731" evidence="3">
    <location>
        <begin position="245"/>
        <end position="289"/>
    </location>
</feature>
<organism evidence="4 5">
    <name type="scientific">Phocoenobacter skyensis</name>
    <dbReference type="NCBI Taxonomy" id="97481"/>
    <lineage>
        <taxon>Bacteria</taxon>
        <taxon>Pseudomonadati</taxon>
        <taxon>Pseudomonadota</taxon>
        <taxon>Gammaproteobacteria</taxon>
        <taxon>Pasteurellales</taxon>
        <taxon>Pasteurellaceae</taxon>
        <taxon>Phocoenobacter</taxon>
    </lineage>
</organism>
<evidence type="ECO:0000256" key="1">
    <source>
        <dbReference type="ARBA" id="ARBA00009353"/>
    </source>
</evidence>
<dbReference type="AlphaFoldDB" id="A0AAJ6NDE0"/>
<dbReference type="EMBL" id="JASAYT010000012">
    <property type="protein sequence ID" value="MDP8174763.1"/>
    <property type="molecule type" value="Genomic_DNA"/>
</dbReference>
<reference evidence="4" key="1">
    <citation type="journal article" date="2023" name="Front. Microbiol.">
        <title>Phylogeography and host specificity of Pasteurellaceae pathogenic to sea-farmed fish in the north-east Atlantic.</title>
        <authorList>
            <person name="Gulla S."/>
            <person name="Colquhoun D.J."/>
            <person name="Olsen A.B."/>
            <person name="Spilsberg B."/>
            <person name="Lagesen K."/>
            <person name="Aakesson C.P."/>
            <person name="Strom S."/>
            <person name="Manji F."/>
            <person name="Birkbeck T.H."/>
            <person name="Nilsen H.K."/>
        </authorList>
    </citation>
    <scope>NUCLEOTIDE SEQUENCE</scope>
    <source>
        <strain evidence="4">98B1</strain>
    </source>
</reference>
<evidence type="ECO:0000313" key="4">
    <source>
        <dbReference type="EMBL" id="MDP8174763.1"/>
    </source>
</evidence>
<evidence type="ECO:0000259" key="2">
    <source>
        <dbReference type="Pfam" id="PF01370"/>
    </source>
</evidence>
<evidence type="ECO:0000259" key="3">
    <source>
        <dbReference type="Pfam" id="PF08338"/>
    </source>
</evidence>
<evidence type="ECO:0000313" key="5">
    <source>
        <dbReference type="Proteomes" id="UP001231736"/>
    </source>
</evidence>
<name>A0AAJ6NDE0_9PAST</name>
<dbReference type="Pfam" id="PF01370">
    <property type="entry name" value="Epimerase"/>
    <property type="match status" value="1"/>
</dbReference>
<dbReference type="InterPro" id="IPR013549">
    <property type="entry name" value="DUF1731"/>
</dbReference>
<comment type="caution">
    <text evidence="4">The sequence shown here is derived from an EMBL/GenBank/DDBJ whole genome shotgun (WGS) entry which is preliminary data.</text>
</comment>
<dbReference type="InterPro" id="IPR001509">
    <property type="entry name" value="Epimerase_deHydtase"/>
</dbReference>